<dbReference type="GO" id="GO:0031293">
    <property type="term" value="P:membrane protein intracellular domain proteolysis"/>
    <property type="evidence" value="ECO:0007669"/>
    <property type="project" value="TreeGrafter"/>
</dbReference>
<dbReference type="AlphaFoldDB" id="A0A835RJJ3"/>
<name>A0A835RJJ3_VANPL</name>
<comment type="caution">
    <text evidence="1">The sequence shown here is derived from an EMBL/GenBank/DDBJ whole genome shotgun (WGS) entry which is preliminary data.</text>
</comment>
<dbReference type="GO" id="GO:0005737">
    <property type="term" value="C:cytoplasm"/>
    <property type="evidence" value="ECO:0007669"/>
    <property type="project" value="TreeGrafter"/>
</dbReference>
<organism evidence="1 2">
    <name type="scientific">Vanilla planifolia</name>
    <name type="common">Vanilla</name>
    <dbReference type="NCBI Taxonomy" id="51239"/>
    <lineage>
        <taxon>Eukaryota</taxon>
        <taxon>Viridiplantae</taxon>
        <taxon>Streptophyta</taxon>
        <taxon>Embryophyta</taxon>
        <taxon>Tracheophyta</taxon>
        <taxon>Spermatophyta</taxon>
        <taxon>Magnoliopsida</taxon>
        <taxon>Liliopsida</taxon>
        <taxon>Asparagales</taxon>
        <taxon>Orchidaceae</taxon>
        <taxon>Vanilloideae</taxon>
        <taxon>Vanilleae</taxon>
        <taxon>Vanilla</taxon>
    </lineage>
</organism>
<dbReference type="OrthoDB" id="69989at2759"/>
<dbReference type="InterPro" id="IPR036034">
    <property type="entry name" value="PDZ_sf"/>
</dbReference>
<dbReference type="Proteomes" id="UP000639772">
    <property type="component" value="Chromosome 3"/>
</dbReference>
<evidence type="ECO:0000313" key="2">
    <source>
        <dbReference type="Proteomes" id="UP000639772"/>
    </source>
</evidence>
<dbReference type="EMBL" id="JADCNM010000003">
    <property type="protein sequence ID" value="KAG0490126.1"/>
    <property type="molecule type" value="Genomic_DNA"/>
</dbReference>
<sequence length="269" mass="29721">MNRCTFLDANMPVLCSLWLSFILLPFALHPFYIYGEHPMVLGVSPLSPLSGYLSQGSLILSVDGQNIRSSYELIDKMAQADANLVHGIETIRKGYCVPNKLLEERKSTKMPGGRLPCPEGLASFIGYADLNFSLSLDIVAEHHVGYANDNRCCLNPKKVVKMGKCGEGWGHSEFLSRNFTCSQRRNTSYVDSSPGYVPHPCGIGTSVFVGDKLMMTRSMHLSAYQPRWMIFSWSMDMPTVLERLLTCTCNVSAALAALNCLPCGILQPP</sequence>
<dbReference type="GO" id="GO:1905897">
    <property type="term" value="P:regulation of response to endoplasmic reticulum stress"/>
    <property type="evidence" value="ECO:0007669"/>
    <property type="project" value="TreeGrafter"/>
</dbReference>
<dbReference type="PANTHER" id="PTHR13325">
    <property type="entry name" value="PROTEASE M50 MEMBRANE-BOUND TRANSCRIPTION FACTOR SITE 2 PROTEASE"/>
    <property type="match status" value="1"/>
</dbReference>
<evidence type="ECO:0000313" key="1">
    <source>
        <dbReference type="EMBL" id="KAG0490126.1"/>
    </source>
</evidence>
<dbReference type="PANTHER" id="PTHR13325:SF3">
    <property type="entry name" value="MEMBRANE-BOUND TRANSCRIPTION FACTOR SITE-2 PROTEASE"/>
    <property type="match status" value="1"/>
</dbReference>
<dbReference type="InterPro" id="IPR001193">
    <property type="entry name" value="MBTPS2"/>
</dbReference>
<gene>
    <name evidence="1" type="ORF">HPP92_006989</name>
</gene>
<reference evidence="1 2" key="1">
    <citation type="journal article" date="2020" name="Nat. Food">
        <title>A phased Vanilla planifolia genome enables genetic improvement of flavour and production.</title>
        <authorList>
            <person name="Hasing T."/>
            <person name="Tang H."/>
            <person name="Brym M."/>
            <person name="Khazi F."/>
            <person name="Huang T."/>
            <person name="Chambers A.H."/>
        </authorList>
    </citation>
    <scope>NUCLEOTIDE SEQUENCE [LARGE SCALE GENOMIC DNA]</scope>
    <source>
        <tissue evidence="1">Leaf</tissue>
    </source>
</reference>
<protein>
    <submittedName>
        <fullName evidence="1">Uncharacterized protein</fullName>
    </submittedName>
</protein>
<dbReference type="GO" id="GO:0016020">
    <property type="term" value="C:membrane"/>
    <property type="evidence" value="ECO:0007669"/>
    <property type="project" value="InterPro"/>
</dbReference>
<dbReference type="GO" id="GO:0004222">
    <property type="term" value="F:metalloendopeptidase activity"/>
    <property type="evidence" value="ECO:0007669"/>
    <property type="project" value="InterPro"/>
</dbReference>
<dbReference type="Gene3D" id="2.30.42.10">
    <property type="match status" value="1"/>
</dbReference>
<proteinExistence type="predicted"/>
<accession>A0A835RJJ3</accession>